<feature type="signal peptide" evidence="1">
    <location>
        <begin position="1"/>
        <end position="18"/>
    </location>
</feature>
<reference evidence="2" key="1">
    <citation type="journal article" date="2023" name="G3 (Bethesda)">
        <title>Whole genome assembly and annotation of the endangered Caribbean coral Acropora cervicornis.</title>
        <authorList>
            <person name="Selwyn J.D."/>
            <person name="Vollmer S.V."/>
        </authorList>
    </citation>
    <scope>NUCLEOTIDE SEQUENCE</scope>
    <source>
        <strain evidence="2">K2</strain>
    </source>
</reference>
<reference evidence="2" key="2">
    <citation type="journal article" date="2023" name="Science">
        <title>Genomic signatures of disease resistance in endangered staghorn corals.</title>
        <authorList>
            <person name="Vollmer S.V."/>
            <person name="Selwyn J.D."/>
            <person name="Despard B.A."/>
            <person name="Roesel C.L."/>
        </authorList>
    </citation>
    <scope>NUCLEOTIDE SEQUENCE</scope>
    <source>
        <strain evidence="2">K2</strain>
    </source>
</reference>
<dbReference type="AlphaFoldDB" id="A0AAD9V6I2"/>
<evidence type="ECO:0000313" key="3">
    <source>
        <dbReference type="Proteomes" id="UP001249851"/>
    </source>
</evidence>
<evidence type="ECO:0000313" key="2">
    <source>
        <dbReference type="EMBL" id="KAK2563103.1"/>
    </source>
</evidence>
<proteinExistence type="predicted"/>
<dbReference type="EMBL" id="JARQWQ010000026">
    <property type="protein sequence ID" value="KAK2563103.1"/>
    <property type="molecule type" value="Genomic_DNA"/>
</dbReference>
<gene>
    <name evidence="2" type="ORF">P5673_013441</name>
</gene>
<protein>
    <submittedName>
        <fullName evidence="2">Uncharacterized protein</fullName>
    </submittedName>
</protein>
<comment type="caution">
    <text evidence="2">The sequence shown here is derived from an EMBL/GenBank/DDBJ whole genome shotgun (WGS) entry which is preliminary data.</text>
</comment>
<dbReference type="Proteomes" id="UP001249851">
    <property type="component" value="Unassembled WGS sequence"/>
</dbReference>
<organism evidence="2 3">
    <name type="scientific">Acropora cervicornis</name>
    <name type="common">Staghorn coral</name>
    <dbReference type="NCBI Taxonomy" id="6130"/>
    <lineage>
        <taxon>Eukaryota</taxon>
        <taxon>Metazoa</taxon>
        <taxon>Cnidaria</taxon>
        <taxon>Anthozoa</taxon>
        <taxon>Hexacorallia</taxon>
        <taxon>Scleractinia</taxon>
        <taxon>Astrocoeniina</taxon>
        <taxon>Acroporidae</taxon>
        <taxon>Acropora</taxon>
    </lineage>
</organism>
<keyword evidence="3" id="KW-1185">Reference proteome</keyword>
<feature type="chain" id="PRO_5042105806" evidence="1">
    <location>
        <begin position="19"/>
        <end position="283"/>
    </location>
</feature>
<sequence length="283" mass="31813">MEFSFIVLGLLTYGHIGAVGLLSNSAGAGIKICDPSVQDCNYYTRTGWIKITSDKEGVERVVDKKSSKGSGQVIYHQTMTPKYIREHASRINNEINPRSCRQITFAPRGRPRFDNLLRIPLIPAGVFGSSAPITIQMTAANDVSLATGKDSDLKYGLSDGDNYIGFMLVDTKNYRNHAPCYGVEGKPGRRLVSQRTIEKSRPTVPRSECFFPGRFEFTFKLNERRGFCYTAHVGGYVKETTYRRQLDISKGLSLEVYSDDDRNERYGIRLITVSVIYEGETFQ</sequence>
<name>A0AAD9V6I2_ACRCE</name>
<evidence type="ECO:0000256" key="1">
    <source>
        <dbReference type="SAM" id="SignalP"/>
    </source>
</evidence>
<keyword evidence="1" id="KW-0732">Signal</keyword>
<accession>A0AAD9V6I2</accession>